<dbReference type="RefSeq" id="XP_015596067.1">
    <property type="nucleotide sequence ID" value="XM_015740581.2"/>
</dbReference>
<evidence type="ECO:0000313" key="2">
    <source>
        <dbReference type="Proteomes" id="UP000694920"/>
    </source>
</evidence>
<reference evidence="3" key="1">
    <citation type="submission" date="2025-08" db="UniProtKB">
        <authorList>
            <consortium name="RefSeq"/>
        </authorList>
    </citation>
    <scope>IDENTIFICATION</scope>
</reference>
<dbReference type="PANTHER" id="PTHR43861">
    <property type="entry name" value="TRANS-ACONITATE 2-METHYLTRANSFERASE-RELATED"/>
    <property type="match status" value="1"/>
</dbReference>
<proteinExistence type="predicted"/>
<dbReference type="Proteomes" id="UP000694920">
    <property type="component" value="Unplaced"/>
</dbReference>
<dbReference type="CDD" id="cd02440">
    <property type="entry name" value="AdoMet_MTases"/>
    <property type="match status" value="1"/>
</dbReference>
<gene>
    <name evidence="3" type="primary">LOC107268125</name>
</gene>
<dbReference type="CTD" id="34977"/>
<sequence>MDNVEDYVNSHDLQRRDASDVIEEFIDEVAQMDGRCIDIGCGPGDVTNDIILPRLAKDAAIVGADISEKMIKHAKKKYQNEERLSFLTLDIQTPNLPNDLIGQYDNALSFYCFHWCQNISQTFRNIYEILRPGGKSLIVFLAYNSGFNAYEELSKNPDYRPYMKDIRKYIPFFHNLANPRAHLKKYIEEAGFEILHCSRREKTFVYKNLELFTEHALAVNPFISRIPEDMREQYKNELIRTTINEKILFTEEKLNQKEYNILDRYYIFVAYFRKPIDKKL</sequence>
<dbReference type="Gene3D" id="3.40.50.150">
    <property type="entry name" value="Vaccinia Virus protein VP39"/>
    <property type="match status" value="1"/>
</dbReference>
<evidence type="ECO:0000313" key="3">
    <source>
        <dbReference type="RefSeq" id="XP_015596067.1"/>
    </source>
</evidence>
<dbReference type="InterPro" id="IPR013217">
    <property type="entry name" value="Methyltransf_12"/>
</dbReference>
<dbReference type="GeneID" id="107268125"/>
<dbReference type="KEGG" id="ccin:107268125"/>
<dbReference type="SUPFAM" id="SSF53335">
    <property type="entry name" value="S-adenosyl-L-methionine-dependent methyltransferases"/>
    <property type="match status" value="1"/>
</dbReference>
<dbReference type="PANTHER" id="PTHR43861:SF1">
    <property type="entry name" value="TRANS-ACONITATE 2-METHYLTRANSFERASE"/>
    <property type="match status" value="1"/>
</dbReference>
<feature type="domain" description="Methyltransferase type 12" evidence="1">
    <location>
        <begin position="37"/>
        <end position="135"/>
    </location>
</feature>
<name>A0AAJ7FKB8_CEPCN</name>
<organism evidence="2 3">
    <name type="scientific">Cephus cinctus</name>
    <name type="common">Wheat stem sawfly</name>
    <dbReference type="NCBI Taxonomy" id="211228"/>
    <lineage>
        <taxon>Eukaryota</taxon>
        <taxon>Metazoa</taxon>
        <taxon>Ecdysozoa</taxon>
        <taxon>Arthropoda</taxon>
        <taxon>Hexapoda</taxon>
        <taxon>Insecta</taxon>
        <taxon>Pterygota</taxon>
        <taxon>Neoptera</taxon>
        <taxon>Endopterygota</taxon>
        <taxon>Hymenoptera</taxon>
        <taxon>Cephoidea</taxon>
        <taxon>Cephidae</taxon>
        <taxon>Cephus</taxon>
    </lineage>
</organism>
<keyword evidence="2" id="KW-1185">Reference proteome</keyword>
<protein>
    <submittedName>
        <fullName evidence="3">Juvenile hormone acid O-methyltransferase</fullName>
    </submittedName>
</protein>
<dbReference type="InterPro" id="IPR029063">
    <property type="entry name" value="SAM-dependent_MTases_sf"/>
</dbReference>
<accession>A0AAJ7FKB8</accession>
<evidence type="ECO:0000259" key="1">
    <source>
        <dbReference type="Pfam" id="PF08242"/>
    </source>
</evidence>
<dbReference type="Pfam" id="PF08242">
    <property type="entry name" value="Methyltransf_12"/>
    <property type="match status" value="1"/>
</dbReference>
<dbReference type="AlphaFoldDB" id="A0AAJ7FKB8"/>